<feature type="region of interest" description="Disordered" evidence="1">
    <location>
        <begin position="169"/>
        <end position="196"/>
    </location>
</feature>
<accession>A0A9J6FVM2</accession>
<dbReference type="EMBL" id="JABSTR010000004">
    <property type="protein sequence ID" value="KAH9367189.1"/>
    <property type="molecule type" value="Genomic_DNA"/>
</dbReference>
<sequence>MRKKTDESLKSWNCRVCAPAVEKNGSCHAVLFCSDEKDLAGEVAAMREKLGKLMTLSEKIDSLLDLKKTATYLKKTVGYMSAKYARVLSDLPMRAREIADISTRLAHVEITSSKMEVRELQMQGNNLEHYGPRQNLGIHGTPQSRDESPLDIVKDVAQDLSLPLLFEEDSDGTQRLHSKPTYVPPSSVGFLSRKTK</sequence>
<proteinExistence type="predicted"/>
<protein>
    <submittedName>
        <fullName evidence="2">Uncharacterized protein</fullName>
    </submittedName>
</protein>
<evidence type="ECO:0000256" key="1">
    <source>
        <dbReference type="SAM" id="MobiDB-lite"/>
    </source>
</evidence>
<dbReference type="AlphaFoldDB" id="A0A9J6FVM2"/>
<evidence type="ECO:0000313" key="3">
    <source>
        <dbReference type="Proteomes" id="UP000821853"/>
    </source>
</evidence>
<feature type="region of interest" description="Disordered" evidence="1">
    <location>
        <begin position="128"/>
        <end position="147"/>
    </location>
</feature>
<keyword evidence="3" id="KW-1185">Reference proteome</keyword>
<dbReference type="VEuPathDB" id="VectorBase:HLOH_064477"/>
<dbReference type="Proteomes" id="UP000821853">
    <property type="component" value="Chromosome 2"/>
</dbReference>
<comment type="caution">
    <text evidence="2">The sequence shown here is derived from an EMBL/GenBank/DDBJ whole genome shotgun (WGS) entry which is preliminary data.</text>
</comment>
<reference evidence="2 3" key="1">
    <citation type="journal article" date="2020" name="Cell">
        <title>Large-Scale Comparative Analyses of Tick Genomes Elucidate Their Genetic Diversity and Vector Capacities.</title>
        <authorList>
            <consortium name="Tick Genome and Microbiome Consortium (TIGMIC)"/>
            <person name="Jia N."/>
            <person name="Wang J."/>
            <person name="Shi W."/>
            <person name="Du L."/>
            <person name="Sun Y."/>
            <person name="Zhan W."/>
            <person name="Jiang J.F."/>
            <person name="Wang Q."/>
            <person name="Zhang B."/>
            <person name="Ji P."/>
            <person name="Bell-Sakyi L."/>
            <person name="Cui X.M."/>
            <person name="Yuan T.T."/>
            <person name="Jiang B.G."/>
            <person name="Yang W.F."/>
            <person name="Lam T.T."/>
            <person name="Chang Q.C."/>
            <person name="Ding S.J."/>
            <person name="Wang X.J."/>
            <person name="Zhu J.G."/>
            <person name="Ruan X.D."/>
            <person name="Zhao L."/>
            <person name="Wei J.T."/>
            <person name="Ye R.Z."/>
            <person name="Que T.C."/>
            <person name="Du C.H."/>
            <person name="Zhou Y.H."/>
            <person name="Cheng J.X."/>
            <person name="Dai P.F."/>
            <person name="Guo W.B."/>
            <person name="Han X.H."/>
            <person name="Huang E.J."/>
            <person name="Li L.F."/>
            <person name="Wei W."/>
            <person name="Gao Y.C."/>
            <person name="Liu J.Z."/>
            <person name="Shao H.Z."/>
            <person name="Wang X."/>
            <person name="Wang C.C."/>
            <person name="Yang T.C."/>
            <person name="Huo Q.B."/>
            <person name="Li W."/>
            <person name="Chen H.Y."/>
            <person name="Chen S.E."/>
            <person name="Zhou L.G."/>
            <person name="Ni X.B."/>
            <person name="Tian J.H."/>
            <person name="Sheng Y."/>
            <person name="Liu T."/>
            <person name="Pan Y.S."/>
            <person name="Xia L.Y."/>
            <person name="Li J."/>
            <person name="Zhao F."/>
            <person name="Cao W.C."/>
        </authorList>
    </citation>
    <scope>NUCLEOTIDE SEQUENCE [LARGE SCALE GENOMIC DNA]</scope>
    <source>
        <strain evidence="2">HaeL-2018</strain>
    </source>
</reference>
<organism evidence="2 3">
    <name type="scientific">Haemaphysalis longicornis</name>
    <name type="common">Bush tick</name>
    <dbReference type="NCBI Taxonomy" id="44386"/>
    <lineage>
        <taxon>Eukaryota</taxon>
        <taxon>Metazoa</taxon>
        <taxon>Ecdysozoa</taxon>
        <taxon>Arthropoda</taxon>
        <taxon>Chelicerata</taxon>
        <taxon>Arachnida</taxon>
        <taxon>Acari</taxon>
        <taxon>Parasitiformes</taxon>
        <taxon>Ixodida</taxon>
        <taxon>Ixodoidea</taxon>
        <taxon>Ixodidae</taxon>
        <taxon>Haemaphysalinae</taxon>
        <taxon>Haemaphysalis</taxon>
    </lineage>
</organism>
<name>A0A9J6FVM2_HAELO</name>
<gene>
    <name evidence="2" type="ORF">HPB48_005240</name>
</gene>
<evidence type="ECO:0000313" key="2">
    <source>
        <dbReference type="EMBL" id="KAH9367189.1"/>
    </source>
</evidence>